<evidence type="ECO:0000259" key="2">
    <source>
        <dbReference type="Pfam" id="PF11740"/>
    </source>
</evidence>
<dbReference type="AlphaFoldDB" id="A0A845BM69"/>
<feature type="domain" description="KfrA N-terminal DNA-binding" evidence="2">
    <location>
        <begin position="7"/>
        <end position="113"/>
    </location>
</feature>
<organism evidence="3 4">
    <name type="scientific">Craterilacuibacter sinensis</name>
    <dbReference type="NCBI Taxonomy" id="2686017"/>
    <lineage>
        <taxon>Bacteria</taxon>
        <taxon>Pseudomonadati</taxon>
        <taxon>Pseudomonadota</taxon>
        <taxon>Betaproteobacteria</taxon>
        <taxon>Neisseriales</taxon>
        <taxon>Neisseriaceae</taxon>
        <taxon>Craterilacuibacter</taxon>
    </lineage>
</organism>
<sequence length="351" mass="39866">MAEDIYARIRTAAFELLAEGTWPTVVEVRARLGSGSNTTINNTLKLWRQEFLAKMATSARRPDLPLALSEAFEVVWQQACEHAENALDVMRAEIVTERVQLQAQLQTAQQLAEDRLALLAEQAQALELGEKRQAETASALQAETQARQQQQELHKQISEKLSHAEVQIIATEAQLTAKLLEAEEETKRQLQEVRVEAEKREALAYERLEGLRIRLYEQIEEERKQMQQERQRLENETQQARQETARVEALWQERLAGREREIGHIKAKLEGLTERRDELEVALQAEKEQGRAASEKLLQLSGDLALAHGAVAAQEERIVARLTMLVTTQGEALGLLTEAERYDYLHKALIG</sequence>
<evidence type="ECO:0000313" key="3">
    <source>
        <dbReference type="EMBL" id="MXR37445.1"/>
    </source>
</evidence>
<feature type="compositionally biased region" description="Low complexity" evidence="1">
    <location>
        <begin position="139"/>
        <end position="151"/>
    </location>
</feature>
<evidence type="ECO:0000313" key="4">
    <source>
        <dbReference type="Proteomes" id="UP000467214"/>
    </source>
</evidence>
<accession>A0A845BM69</accession>
<feature type="region of interest" description="Disordered" evidence="1">
    <location>
        <begin position="137"/>
        <end position="156"/>
    </location>
</feature>
<dbReference type="RefSeq" id="WP_160797019.1">
    <property type="nucleotide sequence ID" value="NZ_WSSB01000009.1"/>
</dbReference>
<dbReference type="Proteomes" id="UP000467214">
    <property type="component" value="Unassembled WGS sequence"/>
</dbReference>
<evidence type="ECO:0000256" key="1">
    <source>
        <dbReference type="SAM" id="MobiDB-lite"/>
    </source>
</evidence>
<proteinExistence type="predicted"/>
<reference evidence="3 4" key="1">
    <citation type="submission" date="2019-12" db="EMBL/GenBank/DDBJ databases">
        <title>Neisseriaceae gen. nov. sp. Genome sequencing and assembly.</title>
        <authorList>
            <person name="Liu Z."/>
            <person name="Li A."/>
        </authorList>
    </citation>
    <scope>NUCLEOTIDE SEQUENCE [LARGE SCALE GENOMIC DNA]</scope>
    <source>
        <strain evidence="3 4">B2N2-7</strain>
    </source>
</reference>
<protein>
    <submittedName>
        <fullName evidence="3">KrfA protein</fullName>
    </submittedName>
</protein>
<keyword evidence="4" id="KW-1185">Reference proteome</keyword>
<dbReference type="InterPro" id="IPR021104">
    <property type="entry name" value="KfrA_DNA-bd_N"/>
</dbReference>
<comment type="caution">
    <text evidence="3">The sequence shown here is derived from an EMBL/GenBank/DDBJ whole genome shotgun (WGS) entry which is preliminary data.</text>
</comment>
<gene>
    <name evidence="3" type="ORF">GQF02_10710</name>
</gene>
<dbReference type="EMBL" id="WSSB01000009">
    <property type="protein sequence ID" value="MXR37445.1"/>
    <property type="molecule type" value="Genomic_DNA"/>
</dbReference>
<name>A0A845BM69_9NEIS</name>
<dbReference type="Pfam" id="PF11740">
    <property type="entry name" value="KfrA_N"/>
    <property type="match status" value="1"/>
</dbReference>